<gene>
    <name evidence="2" type="ORF">NDU88_005119</name>
</gene>
<proteinExistence type="predicted"/>
<organism evidence="2 3">
    <name type="scientific">Pleurodeles waltl</name>
    <name type="common">Iberian ribbed newt</name>
    <dbReference type="NCBI Taxonomy" id="8319"/>
    <lineage>
        <taxon>Eukaryota</taxon>
        <taxon>Metazoa</taxon>
        <taxon>Chordata</taxon>
        <taxon>Craniata</taxon>
        <taxon>Vertebrata</taxon>
        <taxon>Euteleostomi</taxon>
        <taxon>Amphibia</taxon>
        <taxon>Batrachia</taxon>
        <taxon>Caudata</taxon>
        <taxon>Salamandroidea</taxon>
        <taxon>Salamandridae</taxon>
        <taxon>Pleurodelinae</taxon>
        <taxon>Pleurodeles</taxon>
    </lineage>
</organism>
<protein>
    <submittedName>
        <fullName evidence="2">Uncharacterized protein</fullName>
    </submittedName>
</protein>
<feature type="region of interest" description="Disordered" evidence="1">
    <location>
        <begin position="1"/>
        <end position="36"/>
    </location>
</feature>
<dbReference type="Proteomes" id="UP001066276">
    <property type="component" value="Chromosome 2_1"/>
</dbReference>
<feature type="region of interest" description="Disordered" evidence="1">
    <location>
        <begin position="76"/>
        <end position="123"/>
    </location>
</feature>
<name>A0AAV7VK56_PLEWA</name>
<feature type="compositionally biased region" description="Basic and acidic residues" evidence="1">
    <location>
        <begin position="10"/>
        <end position="22"/>
    </location>
</feature>
<comment type="caution">
    <text evidence="2">The sequence shown here is derived from an EMBL/GenBank/DDBJ whole genome shotgun (WGS) entry which is preliminary data.</text>
</comment>
<reference evidence="2" key="1">
    <citation type="journal article" date="2022" name="bioRxiv">
        <title>Sequencing and chromosome-scale assembly of the giantPleurodeles waltlgenome.</title>
        <authorList>
            <person name="Brown T."/>
            <person name="Elewa A."/>
            <person name="Iarovenko S."/>
            <person name="Subramanian E."/>
            <person name="Araus A.J."/>
            <person name="Petzold A."/>
            <person name="Susuki M."/>
            <person name="Suzuki K.-i.T."/>
            <person name="Hayashi T."/>
            <person name="Toyoda A."/>
            <person name="Oliveira C."/>
            <person name="Osipova E."/>
            <person name="Leigh N.D."/>
            <person name="Simon A."/>
            <person name="Yun M.H."/>
        </authorList>
    </citation>
    <scope>NUCLEOTIDE SEQUENCE</scope>
    <source>
        <strain evidence="2">20211129_DDA</strain>
        <tissue evidence="2">Liver</tissue>
    </source>
</reference>
<sequence length="123" mass="13336">MQGEWCAGEGQDRQWAKEKDGIRGAPFIPKPRSLPRRCRAPMPLEVAAPRLLSGHLTATLIPLELLLPDALGRRLPRRGTSDQLCAPGGSSRLHSTPVHDPDQPSRGALMSGGHLVSWPDHTA</sequence>
<dbReference type="EMBL" id="JANPWB010000003">
    <property type="protein sequence ID" value="KAJ1201306.1"/>
    <property type="molecule type" value="Genomic_DNA"/>
</dbReference>
<evidence type="ECO:0000313" key="3">
    <source>
        <dbReference type="Proteomes" id="UP001066276"/>
    </source>
</evidence>
<evidence type="ECO:0000256" key="1">
    <source>
        <dbReference type="SAM" id="MobiDB-lite"/>
    </source>
</evidence>
<dbReference type="AlphaFoldDB" id="A0AAV7VK56"/>
<evidence type="ECO:0000313" key="2">
    <source>
        <dbReference type="EMBL" id="KAJ1201306.1"/>
    </source>
</evidence>
<keyword evidence="3" id="KW-1185">Reference proteome</keyword>
<accession>A0AAV7VK56</accession>